<dbReference type="PROSITE" id="PS00356">
    <property type="entry name" value="HTH_LACI_1"/>
    <property type="match status" value="1"/>
</dbReference>
<dbReference type="PANTHER" id="PTHR30146:SF109">
    <property type="entry name" value="HTH-TYPE TRANSCRIPTIONAL REGULATOR GALS"/>
    <property type="match status" value="1"/>
</dbReference>
<dbReference type="Gene3D" id="1.10.260.40">
    <property type="entry name" value="lambda repressor-like DNA-binding domains"/>
    <property type="match status" value="1"/>
</dbReference>
<dbReference type="SUPFAM" id="SSF47413">
    <property type="entry name" value="lambda repressor-like DNA-binding domains"/>
    <property type="match status" value="1"/>
</dbReference>
<name>A0A0Q3VRH3_9BACI</name>
<dbReference type="STRING" id="1637975.AN957_01325"/>
<keyword evidence="6" id="KW-1185">Reference proteome</keyword>
<dbReference type="SMART" id="SM00354">
    <property type="entry name" value="HTH_LACI"/>
    <property type="match status" value="1"/>
</dbReference>
<dbReference type="InterPro" id="IPR028082">
    <property type="entry name" value="Peripla_BP_I"/>
</dbReference>
<dbReference type="PANTHER" id="PTHR30146">
    <property type="entry name" value="LACI-RELATED TRANSCRIPTIONAL REPRESSOR"/>
    <property type="match status" value="1"/>
</dbReference>
<dbReference type="Pfam" id="PF13377">
    <property type="entry name" value="Peripla_BP_3"/>
    <property type="match status" value="1"/>
</dbReference>
<sequence length="344" mass="38628">MTVTIIDVAREANVSPSTVSRVIADSPRISEQTKRKVREVMERLAYHPNFQARNLAAKSTKTIGVIMAHSTSLAFQNPFFPEVIRGICTSAHSSQYGIYLSTGGTEEEIYQEVVSMVQGRKVDGIILLYSRVNDRTMNYLKRSGFPFTMVGRPYQYEDEITYIDNDNRQIAHEVVDYLFSLGHEQIAFIGGNLDYVVSSDRLEGYRQALMEAGLSYSDAYFIHDDVFKSQGKGSVHDLMKLDAPPTAIVAHDDLVAYEIIRYLEELSIQVPKDISIVSFNNHALSAYVKPPLTSVDISIFELGFEAANFLLEMVSNPEVAVRSHFVSTALIERESCKRMNGLVE</sequence>
<dbReference type="GO" id="GO:0003700">
    <property type="term" value="F:DNA-binding transcription factor activity"/>
    <property type="evidence" value="ECO:0007669"/>
    <property type="project" value="TreeGrafter"/>
</dbReference>
<dbReference type="SUPFAM" id="SSF53822">
    <property type="entry name" value="Periplasmic binding protein-like I"/>
    <property type="match status" value="1"/>
</dbReference>
<protein>
    <submittedName>
        <fullName evidence="5">LacI family transcriptional regulator</fullName>
    </submittedName>
</protein>
<gene>
    <name evidence="5" type="ORF">AN957_01325</name>
</gene>
<comment type="caution">
    <text evidence="5">The sequence shown here is derived from an EMBL/GenBank/DDBJ whole genome shotgun (WGS) entry which is preliminary data.</text>
</comment>
<dbReference type="Pfam" id="PF00356">
    <property type="entry name" value="LacI"/>
    <property type="match status" value="1"/>
</dbReference>
<feature type="domain" description="HTH lacI-type" evidence="4">
    <location>
        <begin position="3"/>
        <end position="57"/>
    </location>
</feature>
<evidence type="ECO:0000256" key="3">
    <source>
        <dbReference type="ARBA" id="ARBA00023163"/>
    </source>
</evidence>
<accession>A0A0Q3VRH3</accession>
<dbReference type="Gene3D" id="3.40.50.2300">
    <property type="match status" value="2"/>
</dbReference>
<evidence type="ECO:0000256" key="1">
    <source>
        <dbReference type="ARBA" id="ARBA00023015"/>
    </source>
</evidence>
<dbReference type="PATRIC" id="fig|1637975.4.peg.5619"/>
<proteinExistence type="predicted"/>
<dbReference type="CDD" id="cd01392">
    <property type="entry name" value="HTH_LacI"/>
    <property type="match status" value="1"/>
</dbReference>
<dbReference type="InterPro" id="IPR000843">
    <property type="entry name" value="HTH_LacI"/>
</dbReference>
<evidence type="ECO:0000313" key="5">
    <source>
        <dbReference type="EMBL" id="KQL27603.1"/>
    </source>
</evidence>
<keyword evidence="1" id="KW-0805">Transcription regulation</keyword>
<organism evidence="5 6">
    <name type="scientific">Cytobacillus solani</name>
    <dbReference type="NCBI Taxonomy" id="1637975"/>
    <lineage>
        <taxon>Bacteria</taxon>
        <taxon>Bacillati</taxon>
        <taxon>Bacillota</taxon>
        <taxon>Bacilli</taxon>
        <taxon>Bacillales</taxon>
        <taxon>Bacillaceae</taxon>
        <taxon>Cytobacillus</taxon>
    </lineage>
</organism>
<keyword evidence="3" id="KW-0804">Transcription</keyword>
<keyword evidence="2" id="KW-0238">DNA-binding</keyword>
<evidence type="ECO:0000256" key="2">
    <source>
        <dbReference type="ARBA" id="ARBA00023125"/>
    </source>
</evidence>
<evidence type="ECO:0000259" key="4">
    <source>
        <dbReference type="PROSITE" id="PS50932"/>
    </source>
</evidence>
<dbReference type="Proteomes" id="UP000050996">
    <property type="component" value="Unassembled WGS sequence"/>
</dbReference>
<dbReference type="EMBL" id="LJIX01000003">
    <property type="protein sequence ID" value="KQL27603.1"/>
    <property type="molecule type" value="Genomic_DNA"/>
</dbReference>
<dbReference type="AlphaFoldDB" id="A0A0Q3VRH3"/>
<dbReference type="InterPro" id="IPR010982">
    <property type="entry name" value="Lambda_DNA-bd_dom_sf"/>
</dbReference>
<dbReference type="GO" id="GO:0000976">
    <property type="term" value="F:transcription cis-regulatory region binding"/>
    <property type="evidence" value="ECO:0007669"/>
    <property type="project" value="TreeGrafter"/>
</dbReference>
<evidence type="ECO:0000313" key="6">
    <source>
        <dbReference type="Proteomes" id="UP000050996"/>
    </source>
</evidence>
<dbReference type="RefSeq" id="WP_053478050.1">
    <property type="nucleotide sequence ID" value="NZ_LJIX01000003.1"/>
</dbReference>
<reference evidence="5 6" key="1">
    <citation type="submission" date="2015-09" db="EMBL/GenBank/DDBJ databases">
        <title>Genome sequencing project for genomic taxonomy and phylogenomics of Bacillus-like bacteria.</title>
        <authorList>
            <person name="Liu B."/>
            <person name="Wang J."/>
            <person name="Zhu Y."/>
            <person name="Liu G."/>
            <person name="Chen Q."/>
            <person name="Chen Z."/>
            <person name="Lan J."/>
            <person name="Che J."/>
            <person name="Ge C."/>
            <person name="Shi H."/>
            <person name="Pan Z."/>
            <person name="Liu X."/>
        </authorList>
    </citation>
    <scope>NUCLEOTIDE SEQUENCE [LARGE SCALE GENOMIC DNA]</scope>
    <source>
        <strain evidence="5 6">FJAT-18043</strain>
    </source>
</reference>
<dbReference type="PROSITE" id="PS50932">
    <property type="entry name" value="HTH_LACI_2"/>
    <property type="match status" value="1"/>
</dbReference>
<dbReference type="InterPro" id="IPR046335">
    <property type="entry name" value="LacI/GalR-like_sensor"/>
</dbReference>
<dbReference type="CDD" id="cd06294">
    <property type="entry name" value="PBP1_MalR-like"/>
    <property type="match status" value="1"/>
</dbReference>